<dbReference type="Proteomes" id="UP000199473">
    <property type="component" value="Unassembled WGS sequence"/>
</dbReference>
<dbReference type="EMBL" id="FOSQ01000001">
    <property type="protein sequence ID" value="SFK26718.1"/>
    <property type="molecule type" value="Genomic_DNA"/>
</dbReference>
<feature type="domain" description="YncI copper-binding" evidence="2">
    <location>
        <begin position="24"/>
        <end position="167"/>
    </location>
</feature>
<dbReference type="AlphaFoldDB" id="A0A1I3Y4D3"/>
<dbReference type="InterPro" id="IPR012533">
    <property type="entry name" value="YcnI-copper_dom"/>
</dbReference>
<dbReference type="STRING" id="1123062.SAMN02745775_101960"/>
<reference evidence="3 4" key="1">
    <citation type="submission" date="2016-10" db="EMBL/GenBank/DDBJ databases">
        <authorList>
            <person name="de Groot N.N."/>
        </authorList>
    </citation>
    <scope>NUCLEOTIDE SEQUENCE [LARGE SCALE GENOMIC DNA]</scope>
    <source>
        <strain evidence="3 4">DSM 19981</strain>
    </source>
</reference>
<accession>A0A1I3Y4D3</accession>
<gene>
    <name evidence="3" type="ORF">SAMN02745775_101960</name>
</gene>
<sequence length="171" mass="18440">MSRSIIKAATLGLLACLPLAAEAHVTLEVQQAPPNSTYRGVFRVPHGCEGAPTIRLTVRLPEGVTEARPMPKAGWTLRTVPRATAPAAAGHGAAPPVAEVIWEGGSLDDAHYDEFIVRMRLPDRPGELLYIPVVQDCPDGKQAAWVEIPEAGRRVTDYRMPAPAVRLAPRN</sequence>
<feature type="signal peptide" evidence="1">
    <location>
        <begin position="1"/>
        <end position="23"/>
    </location>
</feature>
<keyword evidence="4" id="KW-1185">Reference proteome</keyword>
<keyword evidence="1" id="KW-0732">Signal</keyword>
<evidence type="ECO:0000256" key="1">
    <source>
        <dbReference type="SAM" id="SignalP"/>
    </source>
</evidence>
<evidence type="ECO:0000313" key="3">
    <source>
        <dbReference type="EMBL" id="SFK26718.1"/>
    </source>
</evidence>
<dbReference type="Pfam" id="PF07987">
    <property type="entry name" value="DUF1775"/>
    <property type="match status" value="1"/>
</dbReference>
<dbReference type="RefSeq" id="WP_092956176.1">
    <property type="nucleotide sequence ID" value="NZ_FOSQ01000001.1"/>
</dbReference>
<name>A0A1I3Y4D3_9PROT</name>
<dbReference type="CDD" id="cd08545">
    <property type="entry name" value="YcnI_like"/>
    <property type="match status" value="1"/>
</dbReference>
<evidence type="ECO:0000259" key="2">
    <source>
        <dbReference type="Pfam" id="PF07987"/>
    </source>
</evidence>
<organism evidence="3 4">
    <name type="scientific">Falsiroseomonas stagni DSM 19981</name>
    <dbReference type="NCBI Taxonomy" id="1123062"/>
    <lineage>
        <taxon>Bacteria</taxon>
        <taxon>Pseudomonadati</taxon>
        <taxon>Pseudomonadota</taxon>
        <taxon>Alphaproteobacteria</taxon>
        <taxon>Acetobacterales</taxon>
        <taxon>Roseomonadaceae</taxon>
        <taxon>Falsiroseomonas</taxon>
    </lineage>
</organism>
<proteinExistence type="predicted"/>
<feature type="chain" id="PRO_5011693375" evidence="1">
    <location>
        <begin position="24"/>
        <end position="171"/>
    </location>
</feature>
<protein>
    <submittedName>
        <fullName evidence="3">Uncharacterized protein YcnI</fullName>
    </submittedName>
</protein>
<dbReference type="Gene3D" id="2.60.40.2230">
    <property type="entry name" value="Uncharacterised protein YcnI-like PF07987, DUF1775"/>
    <property type="match status" value="1"/>
</dbReference>
<dbReference type="OrthoDB" id="9796962at2"/>
<dbReference type="InterPro" id="IPR038507">
    <property type="entry name" value="YcnI-like_sf"/>
</dbReference>
<evidence type="ECO:0000313" key="4">
    <source>
        <dbReference type="Proteomes" id="UP000199473"/>
    </source>
</evidence>